<dbReference type="Gene3D" id="3.50.50.60">
    <property type="entry name" value="FAD/NAD(P)-binding domain"/>
    <property type="match status" value="2"/>
</dbReference>
<dbReference type="GO" id="GO:0050660">
    <property type="term" value="F:flavin adenine dinucleotide binding"/>
    <property type="evidence" value="ECO:0007669"/>
    <property type="project" value="InterPro"/>
</dbReference>
<dbReference type="PRINTS" id="PR00411">
    <property type="entry name" value="PNDRDTASEI"/>
</dbReference>
<dbReference type="FunCoup" id="A0A1V9X749">
    <property type="interactions" value="1292"/>
</dbReference>
<comment type="similarity">
    <text evidence="2">Belongs to the MnmG family.</text>
</comment>
<dbReference type="FunFam" id="3.50.50.60:FF:000082">
    <property type="entry name" value="protein MTO1 homolog, mitochondrial isoform X1"/>
    <property type="match status" value="1"/>
</dbReference>
<dbReference type="Proteomes" id="UP000192247">
    <property type="component" value="Unassembled WGS sequence"/>
</dbReference>
<dbReference type="PROSITE" id="PS01281">
    <property type="entry name" value="GIDA_2"/>
    <property type="match status" value="1"/>
</dbReference>
<dbReference type="PROSITE" id="PS01280">
    <property type="entry name" value="GIDA_1"/>
    <property type="match status" value="1"/>
</dbReference>
<dbReference type="OrthoDB" id="3329at2759"/>
<comment type="caution">
    <text evidence="6">The sequence shown here is derived from an EMBL/GenBank/DDBJ whole genome shotgun (WGS) entry which is preliminary data.</text>
</comment>
<dbReference type="PANTHER" id="PTHR11806:SF0">
    <property type="entry name" value="PROTEIN MTO1 HOMOLOG, MITOCHONDRIAL"/>
    <property type="match status" value="1"/>
</dbReference>
<dbReference type="SMART" id="SM01228">
    <property type="entry name" value="GIDA_assoc_3"/>
    <property type="match status" value="1"/>
</dbReference>
<dbReference type="GO" id="GO:0005739">
    <property type="term" value="C:mitochondrion"/>
    <property type="evidence" value="ECO:0007669"/>
    <property type="project" value="GOC"/>
</dbReference>
<dbReference type="InterPro" id="IPR044920">
    <property type="entry name" value="MnmG_C_subdom_sf"/>
</dbReference>
<dbReference type="InParanoid" id="A0A1V9X749"/>
<dbReference type="InterPro" id="IPR049312">
    <property type="entry name" value="GIDA_C_N"/>
</dbReference>
<accession>A0A1V9X749</accession>
<dbReference type="InterPro" id="IPR040131">
    <property type="entry name" value="MnmG_N"/>
</dbReference>
<keyword evidence="3" id="KW-0285">Flavoprotein</keyword>
<reference evidence="6 7" key="1">
    <citation type="journal article" date="2017" name="Gigascience">
        <title>Draft genome of the honey bee ectoparasitic mite, Tropilaelaps mercedesae, is shaped by the parasitic life history.</title>
        <authorList>
            <person name="Dong X."/>
            <person name="Armstrong S.D."/>
            <person name="Xia D."/>
            <person name="Makepeace B.L."/>
            <person name="Darby A.C."/>
            <person name="Kadowaki T."/>
        </authorList>
    </citation>
    <scope>NUCLEOTIDE SEQUENCE [LARGE SCALE GENOMIC DNA]</scope>
    <source>
        <strain evidence="6">Wuxi-XJTLU</strain>
    </source>
</reference>
<comment type="cofactor">
    <cofactor evidence="1">
        <name>FAD</name>
        <dbReference type="ChEBI" id="CHEBI:57692"/>
    </cofactor>
</comment>
<dbReference type="FunFam" id="1.10.150.570:FF:000001">
    <property type="entry name" value="tRNA uridine 5-carboxymethylaminomethyl modification enzyme MnmG"/>
    <property type="match status" value="1"/>
</dbReference>
<evidence type="ECO:0000313" key="7">
    <source>
        <dbReference type="Proteomes" id="UP000192247"/>
    </source>
</evidence>
<dbReference type="Pfam" id="PF01134">
    <property type="entry name" value="GIDA"/>
    <property type="match status" value="1"/>
</dbReference>
<dbReference type="PANTHER" id="PTHR11806">
    <property type="entry name" value="GLUCOSE INHIBITED DIVISION PROTEIN A"/>
    <property type="match status" value="1"/>
</dbReference>
<dbReference type="InterPro" id="IPR047001">
    <property type="entry name" value="MnmG_C_subdom"/>
</dbReference>
<dbReference type="InterPro" id="IPR020595">
    <property type="entry name" value="MnmG-rel_CS"/>
</dbReference>
<protein>
    <submittedName>
        <fullName evidence="6">Protein MTO1-like protein</fullName>
    </submittedName>
</protein>
<dbReference type="NCBIfam" id="TIGR00136">
    <property type="entry name" value="mnmG_gidA"/>
    <property type="match status" value="1"/>
</dbReference>
<evidence type="ECO:0000256" key="1">
    <source>
        <dbReference type="ARBA" id="ARBA00001974"/>
    </source>
</evidence>
<sequence>MLHVRRLLNSTVPRHRFNVLVVGGGHAGCEAASAAARMGASTVLVTHKFETIGEMSCNPSFGGIGKGHLLRELDALGGLAPNICDHSGISYKVLNRSKGPAVWGHRAQMDRAIFKANMQKAIEQHPNLDVYEGSVEDLRFSDGRCAGVVLESGEEIEAQAVILTTGTFLKAMINIGEKSWPAGRFGDRPSIGLANTLDRLGFRLGRLKTGTPPRLIESSIDFRDLDEIENDNPPVPFSFMNDAVWLTAEQQIASRMTYTNEEVEKVVLANMHRNRHVNEETNGPRYCPSIESKVLRFRGRVHQVYLEPEGFDSGLIYPNGISCTLPADEQLKLVRCMKGCEKAEIARAGYGVEYDYIDPRELHPTLETKKVPNLFFAGQINGTTGYEEAAAQGVVAGVNAVRRVDNAEAVIFSRMESNIGVLIDDLTTHGTMEPYRMFTSRSEFRLYLRPDNADVRLTEKGYRAGCVDAKRYARMVDTRTKLENARAALYSKMMSATQWSQMLPTSGISQCQSIRSGFQLLNHETLDVDGLLAAFDYHPDIVAVWTDPKLWERLRVECLYEQLVKDQLVEIRELTKHETTLIPADLDYSEKRLNLSKELQLKLEMTRPSTIGAASRIQGMTPTALLRLIMCARTASTGAKFHQTVDA</sequence>
<dbReference type="AlphaFoldDB" id="A0A1V9X749"/>
<dbReference type="InterPro" id="IPR004416">
    <property type="entry name" value="MnmG"/>
</dbReference>
<evidence type="ECO:0000313" key="6">
    <source>
        <dbReference type="EMBL" id="OQR69409.1"/>
    </source>
</evidence>
<dbReference type="STRING" id="418985.A0A1V9X749"/>
<dbReference type="InterPro" id="IPR002218">
    <property type="entry name" value="MnmG-rel"/>
</dbReference>
<dbReference type="Pfam" id="PF21680">
    <property type="entry name" value="GIDA_C_1st"/>
    <property type="match status" value="1"/>
</dbReference>
<evidence type="ECO:0000259" key="5">
    <source>
        <dbReference type="SMART" id="SM01228"/>
    </source>
</evidence>
<evidence type="ECO:0000256" key="4">
    <source>
        <dbReference type="ARBA" id="ARBA00022827"/>
    </source>
</evidence>
<dbReference type="GO" id="GO:0030488">
    <property type="term" value="P:tRNA methylation"/>
    <property type="evidence" value="ECO:0007669"/>
    <property type="project" value="TreeGrafter"/>
</dbReference>
<dbReference type="FunFam" id="3.50.50.60:FF:000002">
    <property type="entry name" value="tRNA uridine 5-carboxymethylaminomethyl modification enzyme MnmG"/>
    <property type="match status" value="1"/>
</dbReference>
<dbReference type="EMBL" id="MNPL01021160">
    <property type="protein sequence ID" value="OQR69409.1"/>
    <property type="molecule type" value="Genomic_DNA"/>
</dbReference>
<dbReference type="Pfam" id="PF13932">
    <property type="entry name" value="SAM_GIDA_C"/>
    <property type="match status" value="1"/>
</dbReference>
<dbReference type="InterPro" id="IPR026904">
    <property type="entry name" value="MnmG_C"/>
</dbReference>
<dbReference type="GO" id="GO:0005829">
    <property type="term" value="C:cytosol"/>
    <property type="evidence" value="ECO:0007669"/>
    <property type="project" value="TreeGrafter"/>
</dbReference>
<evidence type="ECO:0000256" key="2">
    <source>
        <dbReference type="ARBA" id="ARBA00007653"/>
    </source>
</evidence>
<dbReference type="Gene3D" id="1.10.150.570">
    <property type="entry name" value="GidA associated domain, C-terminal subdomain"/>
    <property type="match status" value="1"/>
</dbReference>
<keyword evidence="7" id="KW-1185">Reference proteome</keyword>
<feature type="domain" description="tRNA uridine 5-carboxymethylaminomethyl modification enzyme C-terminal subdomain" evidence="5">
    <location>
        <begin position="558"/>
        <end position="630"/>
    </location>
</feature>
<dbReference type="SUPFAM" id="SSF51905">
    <property type="entry name" value="FAD/NAD(P)-binding domain"/>
    <property type="match status" value="1"/>
</dbReference>
<gene>
    <name evidence="6" type="ORF">BIW11_01852</name>
</gene>
<proteinExistence type="inferred from homology"/>
<keyword evidence="4" id="KW-0274">FAD</keyword>
<evidence type="ECO:0000256" key="3">
    <source>
        <dbReference type="ARBA" id="ARBA00022630"/>
    </source>
</evidence>
<organism evidence="6 7">
    <name type="scientific">Tropilaelaps mercedesae</name>
    <dbReference type="NCBI Taxonomy" id="418985"/>
    <lineage>
        <taxon>Eukaryota</taxon>
        <taxon>Metazoa</taxon>
        <taxon>Ecdysozoa</taxon>
        <taxon>Arthropoda</taxon>
        <taxon>Chelicerata</taxon>
        <taxon>Arachnida</taxon>
        <taxon>Acari</taxon>
        <taxon>Parasitiformes</taxon>
        <taxon>Mesostigmata</taxon>
        <taxon>Gamasina</taxon>
        <taxon>Dermanyssoidea</taxon>
        <taxon>Laelapidae</taxon>
        <taxon>Tropilaelaps</taxon>
    </lineage>
</organism>
<name>A0A1V9X749_9ACAR</name>
<dbReference type="GO" id="GO:0070899">
    <property type="term" value="P:mitochondrial tRNA wobble uridine modification"/>
    <property type="evidence" value="ECO:0007669"/>
    <property type="project" value="UniProtKB-ARBA"/>
</dbReference>
<dbReference type="InterPro" id="IPR036188">
    <property type="entry name" value="FAD/NAD-bd_sf"/>
</dbReference>